<sequence>MTSPSLPPSYPPLLHPPPSSNKNLLLLAAAALFLCLLASRNYSAGNANGSGPEKAPASCLPLSRGPAAGVSEKSTAARLFSQPSYPWTSNMLLWQRTSFHFQPQKNWMNGPVYYKGWYHLFYQYNPDSAVWGNITWGHAVSEDLIHWFYLPIALVPDHWYDANGVWSGSATLLPDGRLAMLYTGSTTDSVQVQNLAFPADPTDPLLRSWVKHEANPVLLPPPGVHPKDFRDPTTAWRVVDDDGDAAWLVAIGSKNDSRRRHAGIALVYRTVDFVHYELLPGVLHEVEGTGMWECVDFFPVATTQSTAGLDSSTPAAPGVKHVLKASLDDDKHDYYAIGTYDATRNAWTPDDPESDVGVGQRYDYGKFYASKTFFDPTKKRRVLWGWIGETDSERTDLAKGWASLQGIPRTVVFDRKTGSNLLQWPVEEVEKLRVDGKEFANITVAAGAVVPLDVGKATQLDIVAEFTVNESALANTIEADIGYNCSTSNGAAGRGALGPFGLLVSSAASDLVKRVYGSLVPVLDGETLSLRIMVDHSIVESFAQGGRRCITSRVYPTRAIYGAARLFLFNNATAGDITCKSLKVWTMDSASIRPFDEQDRSSATKLGRTRQSTIKGNNKVKDRTCNEGPTGRKVISELAVGWKNRRPLARETKLKKTAGTVKEKEGSPFSSGRKKRNRGEEEEIERRYRRTRGGRQKLPLSHGGATAAQWRGGGATGDGGTQLTKAAKARVLEVD</sequence>
<dbReference type="GO" id="GO:0005975">
    <property type="term" value="P:carbohydrate metabolic process"/>
    <property type="evidence" value="ECO:0007669"/>
    <property type="project" value="InterPro"/>
</dbReference>
<evidence type="ECO:0000256" key="7">
    <source>
        <dbReference type="RuleBase" id="RU362110"/>
    </source>
</evidence>
<dbReference type="Pfam" id="PF00251">
    <property type="entry name" value="Glyco_hydro_32N"/>
    <property type="match status" value="1"/>
</dbReference>
<evidence type="ECO:0000256" key="6">
    <source>
        <dbReference type="ARBA" id="ARBA00023295"/>
    </source>
</evidence>
<dbReference type="Gene3D" id="2.115.10.20">
    <property type="entry name" value="Glycosyl hydrolase domain, family 43"/>
    <property type="match status" value="1"/>
</dbReference>
<feature type="domain" description="Glycosyl hydrolase family 32 N-terminal" evidence="10">
    <location>
        <begin position="100"/>
        <end position="425"/>
    </location>
</feature>
<dbReference type="Pfam" id="PF08244">
    <property type="entry name" value="Glyco_hydro_32C"/>
    <property type="match status" value="1"/>
</dbReference>
<feature type="region of interest" description="Disordered" evidence="8">
    <location>
        <begin position="648"/>
        <end position="723"/>
    </location>
</feature>
<evidence type="ECO:0000259" key="12">
    <source>
        <dbReference type="Pfam" id="PF11837"/>
    </source>
</evidence>
<dbReference type="SUPFAM" id="SSF49899">
    <property type="entry name" value="Concanavalin A-like lectins/glucanases"/>
    <property type="match status" value="1"/>
</dbReference>
<feature type="domain" description="Beta-fructofuranosidase N-terminal" evidence="12">
    <location>
        <begin position="22"/>
        <end position="92"/>
    </location>
</feature>
<keyword evidence="5" id="KW-0325">Glycoprotein</keyword>
<dbReference type="GO" id="GO:0005773">
    <property type="term" value="C:vacuole"/>
    <property type="evidence" value="ECO:0007669"/>
    <property type="project" value="UniProtKB-SubCell"/>
</dbReference>
<evidence type="ECO:0000256" key="3">
    <source>
        <dbReference type="ARBA" id="ARBA00022554"/>
    </source>
</evidence>
<comment type="caution">
    <text evidence="13">The sequence shown here is derived from an EMBL/GenBank/DDBJ whole genome shotgun (WGS) entry which is preliminary data.</text>
</comment>
<comment type="similarity">
    <text evidence="2 7">Belongs to the glycosyl hydrolase 32 family.</text>
</comment>
<dbReference type="InterPro" id="IPR021792">
    <property type="entry name" value="Beta-fructofuranosidase_N"/>
</dbReference>
<feature type="compositionally biased region" description="Polar residues" evidence="8">
    <location>
        <begin position="603"/>
        <end position="616"/>
    </location>
</feature>
<dbReference type="InterPro" id="IPR050551">
    <property type="entry name" value="Fructan_Metab_Enzymes"/>
</dbReference>
<evidence type="ECO:0000313" key="13">
    <source>
        <dbReference type="EMBL" id="KAG6507221.1"/>
    </source>
</evidence>
<feature type="domain" description="Glycosyl hydrolase family 32 C-terminal" evidence="11">
    <location>
        <begin position="428"/>
        <end position="585"/>
    </location>
</feature>
<dbReference type="InterPro" id="IPR013148">
    <property type="entry name" value="Glyco_hydro_32_N"/>
</dbReference>
<comment type="subcellular location">
    <subcellularLocation>
        <location evidence="1">Vacuole</location>
    </subcellularLocation>
</comment>
<evidence type="ECO:0000313" key="14">
    <source>
        <dbReference type="Proteomes" id="UP000734854"/>
    </source>
</evidence>
<feature type="signal peptide" evidence="9">
    <location>
        <begin position="1"/>
        <end position="38"/>
    </location>
</feature>
<dbReference type="Proteomes" id="UP000734854">
    <property type="component" value="Unassembled WGS sequence"/>
</dbReference>
<dbReference type="InterPro" id="IPR001362">
    <property type="entry name" value="Glyco_hydro_32"/>
</dbReference>
<dbReference type="AlphaFoldDB" id="A0A8J5GGZ8"/>
<keyword evidence="4 7" id="KW-0378">Hydrolase</keyword>
<dbReference type="CDD" id="cd18624">
    <property type="entry name" value="GH32_Fruct1-like"/>
    <property type="match status" value="1"/>
</dbReference>
<evidence type="ECO:0008006" key="15">
    <source>
        <dbReference type="Google" id="ProtNLM"/>
    </source>
</evidence>
<protein>
    <recommendedName>
        <fullName evidence="15">Beta-fructofuranosidase</fullName>
    </recommendedName>
</protein>
<dbReference type="InterPro" id="IPR013320">
    <property type="entry name" value="ConA-like_dom_sf"/>
</dbReference>
<dbReference type="FunFam" id="2.115.10.20:FF:000001">
    <property type="entry name" value="Beta-fructofuranosidase, insoluble isoenzyme CWINV1"/>
    <property type="match status" value="1"/>
</dbReference>
<proteinExistence type="inferred from homology"/>
<dbReference type="GO" id="GO:0004564">
    <property type="term" value="F:beta-fructofuranosidase activity"/>
    <property type="evidence" value="ECO:0007669"/>
    <property type="project" value="InterPro"/>
</dbReference>
<keyword evidence="6 7" id="KW-0326">Glycosidase</keyword>
<organism evidence="13 14">
    <name type="scientific">Zingiber officinale</name>
    <name type="common">Ginger</name>
    <name type="synonym">Amomum zingiber</name>
    <dbReference type="NCBI Taxonomy" id="94328"/>
    <lineage>
        <taxon>Eukaryota</taxon>
        <taxon>Viridiplantae</taxon>
        <taxon>Streptophyta</taxon>
        <taxon>Embryophyta</taxon>
        <taxon>Tracheophyta</taxon>
        <taxon>Spermatophyta</taxon>
        <taxon>Magnoliopsida</taxon>
        <taxon>Liliopsida</taxon>
        <taxon>Zingiberales</taxon>
        <taxon>Zingiberaceae</taxon>
        <taxon>Zingiber</taxon>
    </lineage>
</organism>
<keyword evidence="14" id="KW-1185">Reference proteome</keyword>
<evidence type="ECO:0000256" key="4">
    <source>
        <dbReference type="ARBA" id="ARBA00022801"/>
    </source>
</evidence>
<gene>
    <name evidence="13" type="ORF">ZIOFF_032562</name>
</gene>
<feature type="compositionally biased region" description="Gly residues" evidence="8">
    <location>
        <begin position="711"/>
        <end position="720"/>
    </location>
</feature>
<feature type="region of interest" description="Disordered" evidence="8">
    <location>
        <begin position="596"/>
        <end position="629"/>
    </location>
</feature>
<evidence type="ECO:0000256" key="2">
    <source>
        <dbReference type="ARBA" id="ARBA00009902"/>
    </source>
</evidence>
<keyword evidence="3" id="KW-0926">Vacuole</keyword>
<dbReference type="Pfam" id="PF11837">
    <property type="entry name" value="INV_N"/>
    <property type="match status" value="1"/>
</dbReference>
<dbReference type="InterPro" id="IPR023296">
    <property type="entry name" value="Glyco_hydro_beta-prop_sf"/>
</dbReference>
<evidence type="ECO:0000256" key="1">
    <source>
        <dbReference type="ARBA" id="ARBA00004116"/>
    </source>
</evidence>
<evidence type="ECO:0000256" key="9">
    <source>
        <dbReference type="SAM" id="SignalP"/>
    </source>
</evidence>
<reference evidence="13 14" key="1">
    <citation type="submission" date="2020-08" db="EMBL/GenBank/DDBJ databases">
        <title>Plant Genome Project.</title>
        <authorList>
            <person name="Zhang R.-G."/>
        </authorList>
    </citation>
    <scope>NUCLEOTIDE SEQUENCE [LARGE SCALE GENOMIC DNA]</scope>
    <source>
        <tissue evidence="13">Rhizome</tissue>
    </source>
</reference>
<dbReference type="EMBL" id="JACMSC010000009">
    <property type="protein sequence ID" value="KAG6507221.1"/>
    <property type="molecule type" value="Genomic_DNA"/>
</dbReference>
<dbReference type="SMART" id="SM00640">
    <property type="entry name" value="Glyco_32"/>
    <property type="match status" value="1"/>
</dbReference>
<evidence type="ECO:0000256" key="5">
    <source>
        <dbReference type="ARBA" id="ARBA00023180"/>
    </source>
</evidence>
<accession>A0A8J5GGZ8</accession>
<evidence type="ECO:0000256" key="8">
    <source>
        <dbReference type="SAM" id="MobiDB-lite"/>
    </source>
</evidence>
<dbReference type="PANTHER" id="PTHR31953">
    <property type="entry name" value="BETA-FRUCTOFURANOSIDASE, INSOLUBLE ISOENZYME CWINV1-RELATED"/>
    <property type="match status" value="1"/>
</dbReference>
<feature type="chain" id="PRO_5035229403" description="Beta-fructofuranosidase" evidence="9">
    <location>
        <begin position="39"/>
        <end position="735"/>
    </location>
</feature>
<name>A0A8J5GGZ8_ZINOF</name>
<dbReference type="SUPFAM" id="SSF75005">
    <property type="entry name" value="Arabinanase/levansucrase/invertase"/>
    <property type="match status" value="1"/>
</dbReference>
<keyword evidence="9" id="KW-0732">Signal</keyword>
<evidence type="ECO:0000259" key="11">
    <source>
        <dbReference type="Pfam" id="PF08244"/>
    </source>
</evidence>
<dbReference type="InterPro" id="IPR013189">
    <property type="entry name" value="Glyco_hydro_32_C"/>
</dbReference>
<evidence type="ECO:0000259" key="10">
    <source>
        <dbReference type="Pfam" id="PF00251"/>
    </source>
</evidence>
<dbReference type="Gene3D" id="2.60.120.560">
    <property type="entry name" value="Exo-inulinase, domain 1"/>
    <property type="match status" value="2"/>
</dbReference>